<protein>
    <submittedName>
        <fullName evidence="2">Uncharacterized protein</fullName>
    </submittedName>
</protein>
<name>A0A7S0VU74_9CRYP</name>
<dbReference type="EMBL" id="HBFN01018614">
    <property type="protein sequence ID" value="CAD8797255.1"/>
    <property type="molecule type" value="Transcribed_RNA"/>
</dbReference>
<keyword evidence="1" id="KW-1133">Transmembrane helix</keyword>
<proteinExistence type="predicted"/>
<feature type="transmembrane region" description="Helical" evidence="1">
    <location>
        <begin position="27"/>
        <end position="48"/>
    </location>
</feature>
<accession>A0A7S0VU74</accession>
<reference evidence="2" key="1">
    <citation type="submission" date="2021-01" db="EMBL/GenBank/DDBJ databases">
        <authorList>
            <person name="Corre E."/>
            <person name="Pelletier E."/>
            <person name="Niang G."/>
            <person name="Scheremetjew M."/>
            <person name="Finn R."/>
            <person name="Kale V."/>
            <person name="Holt S."/>
            <person name="Cochrane G."/>
            <person name="Meng A."/>
            <person name="Brown T."/>
            <person name="Cohen L."/>
        </authorList>
    </citation>
    <scope>NUCLEOTIDE SEQUENCE</scope>
    <source>
        <strain evidence="2">CCMP443</strain>
    </source>
</reference>
<keyword evidence="1" id="KW-0472">Membrane</keyword>
<feature type="transmembrane region" description="Helical" evidence="1">
    <location>
        <begin position="94"/>
        <end position="113"/>
    </location>
</feature>
<keyword evidence="1" id="KW-0812">Transmembrane</keyword>
<gene>
    <name evidence="2" type="ORF">HTEP1355_LOCUS10896</name>
</gene>
<dbReference type="AlphaFoldDB" id="A0A7S0VU74"/>
<evidence type="ECO:0000256" key="1">
    <source>
        <dbReference type="SAM" id="Phobius"/>
    </source>
</evidence>
<evidence type="ECO:0000313" key="2">
    <source>
        <dbReference type="EMBL" id="CAD8797255.1"/>
    </source>
</evidence>
<organism evidence="2">
    <name type="scientific">Hemiselmis tepida</name>
    <dbReference type="NCBI Taxonomy" id="464990"/>
    <lineage>
        <taxon>Eukaryota</taxon>
        <taxon>Cryptophyceae</taxon>
        <taxon>Cryptomonadales</taxon>
        <taxon>Hemiselmidaceae</taxon>
        <taxon>Hemiselmis</taxon>
    </lineage>
</organism>
<sequence>MSGMGERVTGFVAGLGDRVVELSRDKWWKLALSIMIDIIGILTFLIPILGEFGDIFWAPMSSLLLFQMYGSPLLSGLALLEEGLPFTDLIPTATIGWLCEFTIVGSWLGLNLAQSAPSRPLRPNPRVTHID</sequence>